<geneLocation type="plasmid" evidence="2 3">
    <name>unnamed</name>
</geneLocation>
<dbReference type="Proteomes" id="UP000323565">
    <property type="component" value="Plasmid unnamed"/>
</dbReference>
<reference evidence="2 3" key="1">
    <citation type="submission" date="2019-08" db="EMBL/GenBank/DDBJ databases">
        <title>Dermacoccus abyssi strain HZAU 226, whole genome Nanopore sequencing project.</title>
        <authorList>
            <person name="Guo A."/>
            <person name="Zhang X."/>
            <person name="Ruan Y."/>
            <person name="Liu W."/>
            <person name="Chen Q."/>
            <person name="Gu L."/>
        </authorList>
    </citation>
    <scope>NUCLEOTIDE SEQUENCE [LARGE SCALE GENOMIC DNA]</scope>
    <source>
        <strain evidence="2 3">HZAU 226</strain>
        <plasmid evidence="2 3">unnamed</plasmid>
    </source>
</reference>
<evidence type="ECO:0000256" key="1">
    <source>
        <dbReference type="SAM" id="MobiDB-lite"/>
    </source>
</evidence>
<dbReference type="EMBL" id="CP043032">
    <property type="protein sequence ID" value="QEH94798.1"/>
    <property type="molecule type" value="Genomic_DNA"/>
</dbReference>
<protein>
    <submittedName>
        <fullName evidence="2">Uncharacterized protein</fullName>
    </submittedName>
</protein>
<organism evidence="2 3">
    <name type="scientific">Dermacoccus abyssi</name>
    <dbReference type="NCBI Taxonomy" id="322596"/>
    <lineage>
        <taxon>Bacteria</taxon>
        <taxon>Bacillati</taxon>
        <taxon>Actinomycetota</taxon>
        <taxon>Actinomycetes</taxon>
        <taxon>Micrococcales</taxon>
        <taxon>Dermacoccaceae</taxon>
        <taxon>Dermacoccus</taxon>
    </lineage>
</organism>
<gene>
    <name evidence="2" type="ORF">FV141_14340</name>
</gene>
<feature type="compositionally biased region" description="Basic and acidic residues" evidence="1">
    <location>
        <begin position="91"/>
        <end position="103"/>
    </location>
</feature>
<proteinExistence type="predicted"/>
<feature type="compositionally biased region" description="Acidic residues" evidence="1">
    <location>
        <begin position="105"/>
        <end position="121"/>
    </location>
</feature>
<accession>A0ABX5ZD47</accession>
<keyword evidence="2" id="KW-0614">Plasmid</keyword>
<name>A0ABX5ZD47_9MICO</name>
<evidence type="ECO:0000313" key="2">
    <source>
        <dbReference type="EMBL" id="QEH94798.1"/>
    </source>
</evidence>
<keyword evidence="3" id="KW-1185">Reference proteome</keyword>
<evidence type="ECO:0000313" key="3">
    <source>
        <dbReference type="Proteomes" id="UP000323565"/>
    </source>
</evidence>
<feature type="region of interest" description="Disordered" evidence="1">
    <location>
        <begin position="81"/>
        <end position="131"/>
    </location>
</feature>
<sequence>MKANSLKRKYGQSREASATSPLTNACKALAIIPSPALPAPWAMLWPITMEIAMSVGTKMSASIQRSAVQYQRANFSCTRPAATMGECGSENLHRRETDDHLGEQSEGEGDGVEQDDDEQADPGEAVEGLLPEVCFLAEPRPPFRPVARFDDPCRGERS</sequence>